<proteinExistence type="predicted"/>
<keyword evidence="1" id="KW-0812">Transmembrane</keyword>
<feature type="transmembrane region" description="Helical" evidence="1">
    <location>
        <begin position="51"/>
        <end position="68"/>
    </location>
</feature>
<dbReference type="RefSeq" id="WP_115183008.1">
    <property type="nucleotide sequence ID" value="NZ_CAMKUF010000002.1"/>
</dbReference>
<dbReference type="EMBL" id="UGYN01000002">
    <property type="protein sequence ID" value="SUI47937.1"/>
    <property type="molecule type" value="Genomic_DNA"/>
</dbReference>
<gene>
    <name evidence="2" type="ORF">NCTC11544_00855</name>
</gene>
<reference evidence="2 3" key="1">
    <citation type="submission" date="2018-06" db="EMBL/GenBank/DDBJ databases">
        <authorList>
            <consortium name="Pathogen Informatics"/>
            <person name="Doyle S."/>
        </authorList>
    </citation>
    <scope>NUCLEOTIDE SEQUENCE [LARGE SCALE GENOMIC DNA]</scope>
    <source>
        <strain evidence="2 3">NCTC11544</strain>
    </source>
</reference>
<keyword evidence="1" id="KW-1133">Transmembrane helix</keyword>
<sequence length="74" mass="8102">MFCKTTIRTLTLIIGLLSVIATAAMGFGSAVETYGWAFNQGYNPVHLEHCPMIAGTALLLATFAFTLFNSRRMQ</sequence>
<protein>
    <submittedName>
        <fullName evidence="2">Uncharacterized protein</fullName>
    </submittedName>
</protein>
<evidence type="ECO:0000313" key="2">
    <source>
        <dbReference type="EMBL" id="SUI47937.1"/>
    </source>
</evidence>
<dbReference type="Proteomes" id="UP000255529">
    <property type="component" value="Unassembled WGS sequence"/>
</dbReference>
<accession>A0A379YP90</accession>
<evidence type="ECO:0000256" key="1">
    <source>
        <dbReference type="SAM" id="Phobius"/>
    </source>
</evidence>
<keyword evidence="1" id="KW-0472">Membrane</keyword>
<name>A0A379YP90_9GAMM</name>
<feature type="transmembrane region" description="Helical" evidence="1">
    <location>
        <begin position="12"/>
        <end position="31"/>
    </location>
</feature>
<organism evidence="2 3">
    <name type="scientific">Serratia quinivorans</name>
    <dbReference type="NCBI Taxonomy" id="137545"/>
    <lineage>
        <taxon>Bacteria</taxon>
        <taxon>Pseudomonadati</taxon>
        <taxon>Pseudomonadota</taxon>
        <taxon>Gammaproteobacteria</taxon>
        <taxon>Enterobacterales</taxon>
        <taxon>Yersiniaceae</taxon>
        <taxon>Serratia</taxon>
    </lineage>
</organism>
<dbReference type="AlphaFoldDB" id="A0A379YP90"/>
<evidence type="ECO:0000313" key="3">
    <source>
        <dbReference type="Proteomes" id="UP000255529"/>
    </source>
</evidence>